<reference evidence="2 3" key="1">
    <citation type="journal article" date="2024" name="Science">
        <title>Giant polyketide synthase enzymes in the biosynthesis of giant marine polyether toxins.</title>
        <authorList>
            <person name="Fallon T.R."/>
            <person name="Shende V.V."/>
            <person name="Wierzbicki I.H."/>
            <person name="Pendleton A.L."/>
            <person name="Watervoot N.F."/>
            <person name="Auber R.P."/>
            <person name="Gonzalez D.J."/>
            <person name="Wisecaver J.H."/>
            <person name="Moore B.S."/>
        </authorList>
    </citation>
    <scope>NUCLEOTIDE SEQUENCE [LARGE SCALE GENOMIC DNA]</scope>
    <source>
        <strain evidence="2 3">12B1</strain>
    </source>
</reference>
<feature type="compositionally biased region" description="Basic and acidic residues" evidence="1">
    <location>
        <begin position="49"/>
        <end position="82"/>
    </location>
</feature>
<evidence type="ECO:0000313" key="2">
    <source>
        <dbReference type="EMBL" id="KAL1523635.1"/>
    </source>
</evidence>
<feature type="region of interest" description="Disordered" evidence="1">
    <location>
        <begin position="25"/>
        <end position="87"/>
    </location>
</feature>
<name>A0AB34JP32_PRYPA</name>
<gene>
    <name evidence="2" type="ORF">AB1Y20_018571</name>
</gene>
<dbReference type="AlphaFoldDB" id="A0AB34JP32"/>
<dbReference type="Gene3D" id="4.10.1060.10">
    <property type="entry name" value="Zinc finger, RanBP2-type"/>
    <property type="match status" value="1"/>
</dbReference>
<sequence>MKFADVRFLLRFDWFLAVSSAHSFETTRRESMGARSEAALARRAAKRGRTVEEERLAERKKEKERAKAKERPPPSDPPHDDAAPQPKRIAVGVDMWKARGMEAARGSGGLKRDEKAGWLCTAAVAPSGRRCGFINFAHRAECRECGAVRLAPPAAEEKEARGREAGGKTRRQERVSDPSRAWAGTAEVAASRLEENQKLREQLRVEPSLLSEEQRRRAEVLVERDARKRARKAAIKKEKLHAQQQRAARRMTVGAEGAAK</sequence>
<feature type="compositionally biased region" description="Basic and acidic residues" evidence="1">
    <location>
        <begin position="155"/>
        <end position="177"/>
    </location>
</feature>
<keyword evidence="3" id="KW-1185">Reference proteome</keyword>
<evidence type="ECO:0000256" key="1">
    <source>
        <dbReference type="SAM" id="MobiDB-lite"/>
    </source>
</evidence>
<accession>A0AB34JP32</accession>
<evidence type="ECO:0000313" key="3">
    <source>
        <dbReference type="Proteomes" id="UP001515480"/>
    </source>
</evidence>
<organism evidence="2 3">
    <name type="scientific">Prymnesium parvum</name>
    <name type="common">Toxic golden alga</name>
    <dbReference type="NCBI Taxonomy" id="97485"/>
    <lineage>
        <taxon>Eukaryota</taxon>
        <taxon>Haptista</taxon>
        <taxon>Haptophyta</taxon>
        <taxon>Prymnesiophyceae</taxon>
        <taxon>Prymnesiales</taxon>
        <taxon>Prymnesiaceae</taxon>
        <taxon>Prymnesium</taxon>
    </lineage>
</organism>
<dbReference type="Proteomes" id="UP001515480">
    <property type="component" value="Unassembled WGS sequence"/>
</dbReference>
<comment type="caution">
    <text evidence="2">The sequence shown here is derived from an EMBL/GenBank/DDBJ whole genome shotgun (WGS) entry which is preliminary data.</text>
</comment>
<feature type="region of interest" description="Disordered" evidence="1">
    <location>
        <begin position="154"/>
        <end position="183"/>
    </location>
</feature>
<feature type="region of interest" description="Disordered" evidence="1">
    <location>
        <begin position="234"/>
        <end position="260"/>
    </location>
</feature>
<protein>
    <recommendedName>
        <fullName evidence="4">RanBP2-type domain-containing protein</fullName>
    </recommendedName>
</protein>
<proteinExistence type="predicted"/>
<evidence type="ECO:0008006" key="4">
    <source>
        <dbReference type="Google" id="ProtNLM"/>
    </source>
</evidence>
<dbReference type="EMBL" id="JBGBPQ010000005">
    <property type="protein sequence ID" value="KAL1523635.1"/>
    <property type="molecule type" value="Genomic_DNA"/>
</dbReference>